<proteinExistence type="predicted"/>
<dbReference type="RefSeq" id="WP_377180737.1">
    <property type="nucleotide sequence ID" value="NZ_JBHUOG010000001.1"/>
</dbReference>
<evidence type="ECO:0000313" key="1">
    <source>
        <dbReference type="EMBL" id="MFD2792897.1"/>
    </source>
</evidence>
<organism evidence="1 2">
    <name type="scientific">Promicromonospora vindobonensis</name>
    <dbReference type="NCBI Taxonomy" id="195748"/>
    <lineage>
        <taxon>Bacteria</taxon>
        <taxon>Bacillati</taxon>
        <taxon>Actinomycetota</taxon>
        <taxon>Actinomycetes</taxon>
        <taxon>Micrococcales</taxon>
        <taxon>Promicromonosporaceae</taxon>
        <taxon>Promicromonospora</taxon>
    </lineage>
</organism>
<evidence type="ECO:0000313" key="2">
    <source>
        <dbReference type="Proteomes" id="UP001597479"/>
    </source>
</evidence>
<gene>
    <name evidence="1" type="ORF">ACFS27_04970</name>
</gene>
<dbReference type="Proteomes" id="UP001597479">
    <property type="component" value="Unassembled WGS sequence"/>
</dbReference>
<dbReference type="EMBL" id="JBHUOG010000001">
    <property type="protein sequence ID" value="MFD2792897.1"/>
    <property type="molecule type" value="Genomic_DNA"/>
</dbReference>
<protein>
    <submittedName>
        <fullName evidence="1">Uncharacterized protein</fullName>
    </submittedName>
</protein>
<reference evidence="2" key="1">
    <citation type="journal article" date="2019" name="Int. J. Syst. Evol. Microbiol.">
        <title>The Global Catalogue of Microorganisms (GCM) 10K type strain sequencing project: providing services to taxonomists for standard genome sequencing and annotation.</title>
        <authorList>
            <consortium name="The Broad Institute Genomics Platform"/>
            <consortium name="The Broad Institute Genome Sequencing Center for Infectious Disease"/>
            <person name="Wu L."/>
            <person name="Ma J."/>
        </authorList>
    </citation>
    <scope>NUCLEOTIDE SEQUENCE [LARGE SCALE GENOMIC DNA]</scope>
    <source>
        <strain evidence="2">CCM 7044</strain>
    </source>
</reference>
<keyword evidence="2" id="KW-1185">Reference proteome</keyword>
<sequence length="254" mass="26817">MNKRPAGDDALGTLCARWRRHTVAEGWRMPEDWSAPAVVPLAHAVLHGLPAEAPAQALGTARALADVGITEGLRDVGTLYELCSETIPLSVTLAFAAAWETTDTGPDPEVAARGMSGLPQHAEFLARAADVYAGIDSTREGGSLLLVTIDGRVGKIGAAARLVRWKRDVLLGEAVRLAFSENYPTGYRDGVAVVVGRSEPAGHVHAAVVRARATLASLAEKNPSILRAPIRITVQPLPEDVAALSRLIAQHDPA</sequence>
<comment type="caution">
    <text evidence="1">The sequence shown here is derived from an EMBL/GenBank/DDBJ whole genome shotgun (WGS) entry which is preliminary data.</text>
</comment>
<name>A0ABW5VMI4_9MICO</name>
<accession>A0ABW5VMI4</accession>